<feature type="transmembrane region" description="Helical" evidence="1">
    <location>
        <begin position="220"/>
        <end position="239"/>
    </location>
</feature>
<evidence type="ECO:0000313" key="3">
    <source>
        <dbReference type="Proteomes" id="UP000185494"/>
    </source>
</evidence>
<dbReference type="AlphaFoldDB" id="A0A1L7AIX9"/>
<reference evidence="2 3" key="1">
    <citation type="submission" date="2016-05" db="EMBL/GenBank/DDBJ databases">
        <title>Complete Genome and Methylome Analysis of Psychrotrophic Bacterial Isolates from Antarctic Lake Untersee.</title>
        <authorList>
            <person name="Fomenkov A."/>
            <person name="Akimov V.N."/>
            <person name="Vasilyeva L.V."/>
            <person name="Andersen D."/>
            <person name="Vincze T."/>
            <person name="Roberts R.J."/>
        </authorList>
    </citation>
    <scope>NUCLEOTIDE SEQUENCE [LARGE SCALE GENOMIC DNA]</scope>
    <source>
        <strain evidence="2 3">U14-5</strain>
    </source>
</reference>
<keyword evidence="1" id="KW-0812">Transmembrane</keyword>
<feature type="transmembrane region" description="Helical" evidence="1">
    <location>
        <begin position="107"/>
        <end position="126"/>
    </location>
</feature>
<dbReference type="RefSeq" id="WP_075799502.1">
    <property type="nucleotide sequence ID" value="NZ_CP015583.1"/>
</dbReference>
<dbReference type="Proteomes" id="UP000185494">
    <property type="component" value="Chromosome 1"/>
</dbReference>
<feature type="transmembrane region" description="Helical" evidence="1">
    <location>
        <begin position="21"/>
        <end position="46"/>
    </location>
</feature>
<feature type="transmembrane region" description="Helical" evidence="1">
    <location>
        <begin position="245"/>
        <end position="267"/>
    </location>
</feature>
<evidence type="ECO:0000256" key="1">
    <source>
        <dbReference type="SAM" id="Phobius"/>
    </source>
</evidence>
<feature type="transmembrane region" description="Helical" evidence="1">
    <location>
        <begin position="158"/>
        <end position="180"/>
    </location>
</feature>
<dbReference type="EMBL" id="CP015583">
    <property type="protein sequence ID" value="APT58748.1"/>
    <property type="molecule type" value="Genomic_DNA"/>
</dbReference>
<organism evidence="2 3">
    <name type="scientific">Roseomonas gilardii</name>
    <dbReference type="NCBI Taxonomy" id="257708"/>
    <lineage>
        <taxon>Bacteria</taxon>
        <taxon>Pseudomonadati</taxon>
        <taxon>Pseudomonadota</taxon>
        <taxon>Alphaproteobacteria</taxon>
        <taxon>Acetobacterales</taxon>
        <taxon>Roseomonadaceae</taxon>
        <taxon>Roseomonas</taxon>
    </lineage>
</organism>
<name>A0A1L7AIX9_9PROT</name>
<feature type="transmembrane region" description="Helical" evidence="1">
    <location>
        <begin position="186"/>
        <end position="208"/>
    </location>
</feature>
<protein>
    <submittedName>
        <fullName evidence="2">Uncharacterized protein</fullName>
    </submittedName>
</protein>
<dbReference type="STRING" id="257708.RGI145_18190"/>
<proteinExistence type="predicted"/>
<gene>
    <name evidence="2" type="ORF">RGI145_18190</name>
</gene>
<keyword evidence="1" id="KW-0472">Membrane</keyword>
<feature type="transmembrane region" description="Helical" evidence="1">
    <location>
        <begin position="52"/>
        <end position="73"/>
    </location>
</feature>
<dbReference type="KEGG" id="rgi:RGI145_18190"/>
<accession>A0A1L7AIX9</accession>
<sequence length="277" mass="29621">MSPMTQEPWLPAAGASRLVPLISLWLCMLALLLLRLVLGLALPAGMDTDMRVALFLLAHLLAAGVLWCAGRAIRRRSGPAPLSRAEYLFPMVLAVIQPASGEADVPAFLAALFLAAMPVGAFALGLGMHRSMPLMPGSPALAEADGETLGWAARMGRFLLVLLLSFLSLPLQIVMVTYLFPLTSSAIGKGSMAILLYLASAAAFWWAGTRLRRLWAAQPMGRAAFCLATAPALLLLVRWEATTPLVVVTLFWTLLPLLALALGLGLHRRAGSRPVPR</sequence>
<evidence type="ECO:0000313" key="2">
    <source>
        <dbReference type="EMBL" id="APT58748.1"/>
    </source>
</evidence>
<keyword evidence="1" id="KW-1133">Transmembrane helix</keyword>